<proteinExistence type="predicted"/>
<evidence type="ECO:0000256" key="1">
    <source>
        <dbReference type="SAM" id="MobiDB-lite"/>
    </source>
</evidence>
<evidence type="ECO:0000313" key="3">
    <source>
        <dbReference type="Proteomes" id="UP000054279"/>
    </source>
</evidence>
<feature type="compositionally biased region" description="Acidic residues" evidence="1">
    <location>
        <begin position="235"/>
        <end position="246"/>
    </location>
</feature>
<dbReference type="InterPro" id="IPR022085">
    <property type="entry name" value="OpdG"/>
</dbReference>
<dbReference type="EMBL" id="KN837114">
    <property type="protein sequence ID" value="KIJ45030.1"/>
    <property type="molecule type" value="Genomic_DNA"/>
</dbReference>
<accession>A0A0C9W0Q9</accession>
<organism evidence="2 3">
    <name type="scientific">Sphaerobolus stellatus (strain SS14)</name>
    <dbReference type="NCBI Taxonomy" id="990650"/>
    <lineage>
        <taxon>Eukaryota</taxon>
        <taxon>Fungi</taxon>
        <taxon>Dikarya</taxon>
        <taxon>Basidiomycota</taxon>
        <taxon>Agaricomycotina</taxon>
        <taxon>Agaricomycetes</taxon>
        <taxon>Phallomycetidae</taxon>
        <taxon>Geastrales</taxon>
        <taxon>Sphaerobolaceae</taxon>
        <taxon>Sphaerobolus</taxon>
    </lineage>
</organism>
<evidence type="ECO:0000313" key="2">
    <source>
        <dbReference type="EMBL" id="KIJ45030.1"/>
    </source>
</evidence>
<feature type="region of interest" description="Disordered" evidence="1">
    <location>
        <begin position="235"/>
        <end position="261"/>
    </location>
</feature>
<protein>
    <submittedName>
        <fullName evidence="2">Uncharacterized protein</fullName>
    </submittedName>
</protein>
<keyword evidence="3" id="KW-1185">Reference proteome</keyword>
<sequence>MSVSYMAAPPGQIDFIIASLRDTTYPIPTLITEAIRHSQKVVLTAFNDDKARLSDTLGVKSFFWSLWERIFTLAEEDVTTHDRSIAFIKGVKMSRAADTASSRWKIRGAPGGWSHLPLLFAVAQEGWDTRERSSSPVQFVLEGGKPGRKNRVTRTAGAAAARAQYLNSQRFIARIWVEAGIDVSSFAEKTLRAALKKGSEENATADADESFDEDADLSMTSISSQARGLRLDELDVDSDGSDDEYNPDTASNTESEDEVADIDDVEISDAPAGLELEAALIWLSIAGKQIYKQKEGKQKWPALWQLFNDAANDGGRTAAVIDAAKAMLSSLDRFNIRTMLVKPIKSKSPAPVVVDSMVVAKKLVWMDTYYTGGMSMALYLCGRL</sequence>
<dbReference type="Pfam" id="PF12311">
    <property type="entry name" value="DUF3632"/>
    <property type="match status" value="1"/>
</dbReference>
<dbReference type="AlphaFoldDB" id="A0A0C9W0Q9"/>
<dbReference type="HOGENOM" id="CLU_778838_0_0_1"/>
<gene>
    <name evidence="2" type="ORF">M422DRAFT_251684</name>
</gene>
<dbReference type="Proteomes" id="UP000054279">
    <property type="component" value="Unassembled WGS sequence"/>
</dbReference>
<reference evidence="2 3" key="1">
    <citation type="submission" date="2014-06" db="EMBL/GenBank/DDBJ databases">
        <title>Evolutionary Origins and Diversification of the Mycorrhizal Mutualists.</title>
        <authorList>
            <consortium name="DOE Joint Genome Institute"/>
            <consortium name="Mycorrhizal Genomics Consortium"/>
            <person name="Kohler A."/>
            <person name="Kuo A."/>
            <person name="Nagy L.G."/>
            <person name="Floudas D."/>
            <person name="Copeland A."/>
            <person name="Barry K.W."/>
            <person name="Cichocki N."/>
            <person name="Veneault-Fourrey C."/>
            <person name="LaButti K."/>
            <person name="Lindquist E.A."/>
            <person name="Lipzen A."/>
            <person name="Lundell T."/>
            <person name="Morin E."/>
            <person name="Murat C."/>
            <person name="Riley R."/>
            <person name="Ohm R."/>
            <person name="Sun H."/>
            <person name="Tunlid A."/>
            <person name="Henrissat B."/>
            <person name="Grigoriev I.V."/>
            <person name="Hibbett D.S."/>
            <person name="Martin F."/>
        </authorList>
    </citation>
    <scope>NUCLEOTIDE SEQUENCE [LARGE SCALE GENOMIC DNA]</scope>
    <source>
        <strain evidence="2 3">SS14</strain>
    </source>
</reference>
<name>A0A0C9W0Q9_SPHS4</name>
<feature type="region of interest" description="Disordered" evidence="1">
    <location>
        <begin position="197"/>
        <end position="216"/>
    </location>
</feature>
<feature type="compositionally biased region" description="Acidic residues" evidence="1">
    <location>
        <begin position="206"/>
        <end position="216"/>
    </location>
</feature>
<dbReference type="OrthoDB" id="3350591at2759"/>